<evidence type="ECO:0000313" key="2">
    <source>
        <dbReference type="Proteomes" id="UP000504635"/>
    </source>
</evidence>
<sequence length="1487" mass="166272">MEGLERIKPGLYRKVLQNNVASFKDKFKDVQDRIGALVDVKKPEKLINETNLKPKLRKSMIIRNLKNSDKNLISSTPYHKATKEHFFENNTSAEFLSPIRLGESIKKNDKANQDEDKEPQSKNEAVPKKLDASKQILPNKETSNSDGSSLIYVGTSFRNSRRELESNRDKVEDKGSQEAEVLDTYDLHEKSRIKENKKDGPVKVPEKKKCRIPRMKKVQGKESKRSTSVPTPKKIPQKRKGSNSFLRTSSHHDISNSKSFQNSSEIKLNRTRSALCKVAPDVMEESVRSEEKSNRADGSEEVEKTSDETITNKENELAYEEMPKEKLISKEVEESSNETITNQEIVVDSEEIPKKKLNFSKEKTGKQENAIVKETKSDKVVNVSARLNRSTERESFRDQLEKIDTENLNSSKRKVKNQRNAKSKKTEKLNKSNSVLTGINNESLKRRGRPRNNNRSLDKTGPTVADRPEQSVTTPNDSVEKSDVHVCNNRKRVFTQSIGLSPIHDSGHIIDDVIPEKQVFTKDIGLSPVKGSGRPQRIRRPVSYIMDEVIPEKQVFTRSIGLSPIKVAPSTPIQRRAELSPPSLGLLLQEIVERKRVAIEKTIEKIKTRAVTPTASEDTASNRRMRIHLKLATLDSTQTSRRGSSSDESSRSSIASLVRKVYEKGAMHVSDRPSGPNIYDTLEKGATLDDIQSFSDSSNSYCPPALSMERPWRFSGNGVVPEQSRSVKLNFLRSENAISASQFGDVDRISEDSESICSEDSGHSTNSADDYSLIDRPVLEVTRRKAGVASSQTAKRQYSQYQRKSAKPKVDEMNDVGPSGDDIVSISSADQRLLGVQPLSSCSVDKRNTRRTNSWSPKKKQILGNAEDRQPTAEEDLEMQKEQRTAGLEVAAIMTGNSPIGSLNDEDKLESPAVVPDKEAEFKNKRPKRSNFNSRAIIHASPPVVAPKEVKVTNQREKRKTGNRKGNTKSILAAVEQDSITFSSCRPQRMRRPVSYVIDDVIPEGAIILSTFRGTRRRIADRTDVRTSTISRESRYEESIQKQRRTTAKGKKSHENHTVREEPEDLDAAGPSTTNRSENLIAESHEIPEQAEHELPEQPTESQRTEKTTTAERQETEEPTKPTVRRRGRKPKHVAPPQEPVGPTLDNMSSGTSTTVRRRGRPKNVASKESVGPTVDIMSSSTSSTVRRRGRPKKVAPPKESAGPTVDKISSGTSSTAKTFADVEDSSEHRLMPPPPIDSGFMTMSGTIRNTNHGTNLANDTEKGISNSFDNITSSYNMPSDRTSNTHRDGAVTKKKLRNNVAKKAVSRITRGLVRMSRLSLENDSNASVQDNTSAIVPNHDSPQRQDGVPEFRRLNGYKSPSCGESISFCRGQVSYDMTFIGRIPSESDFHGSENIMKCESINIPGDNGNSGYMRIPPRCHKRPSVASKYTLFYNVVSGCATVWLDNVVNTVNQGEHFCVPKGLQYTVRNMDTEEPLILFYVRAKYV</sequence>
<feature type="compositionally biased region" description="Basic residues" evidence="1">
    <location>
        <begin position="1123"/>
        <end position="1133"/>
    </location>
</feature>
<feature type="compositionally biased region" description="Basic and acidic residues" evidence="1">
    <location>
        <begin position="185"/>
        <end position="207"/>
    </location>
</feature>
<dbReference type="GO" id="GO:0003677">
    <property type="term" value="F:DNA binding"/>
    <property type="evidence" value="ECO:0007669"/>
    <property type="project" value="InterPro"/>
</dbReference>
<dbReference type="InterPro" id="IPR014710">
    <property type="entry name" value="RmlC-like_jellyroll"/>
</dbReference>
<feature type="region of interest" description="Disordered" evidence="1">
    <location>
        <begin position="1324"/>
        <end position="1348"/>
    </location>
</feature>
<feature type="compositionally biased region" description="Basic and acidic residues" evidence="1">
    <location>
        <begin position="160"/>
        <end position="177"/>
    </location>
</feature>
<dbReference type="InterPro" id="IPR017956">
    <property type="entry name" value="AT_hook_DNA-bd_motif"/>
</dbReference>
<feature type="compositionally biased region" description="Polar residues" evidence="1">
    <location>
        <begin position="1324"/>
        <end position="1336"/>
    </location>
</feature>
<feature type="compositionally biased region" description="Basic residues" evidence="1">
    <location>
        <begin position="1186"/>
        <end position="1196"/>
    </location>
</feature>
<feature type="compositionally biased region" description="Polar residues" evidence="1">
    <location>
        <begin position="431"/>
        <end position="442"/>
    </location>
</feature>
<protein>
    <submittedName>
        <fullName evidence="3">Uncharacterized protein LOC115887906 isoform X2</fullName>
    </submittedName>
</protein>
<feature type="compositionally biased region" description="Polar residues" evidence="1">
    <location>
        <begin position="789"/>
        <end position="803"/>
    </location>
</feature>
<feature type="region of interest" description="Disordered" evidence="1">
    <location>
        <begin position="632"/>
        <end position="652"/>
    </location>
</feature>
<name>A0A6J2YJ49_SITOR</name>
<dbReference type="RefSeq" id="XP_030763296.1">
    <property type="nucleotide sequence ID" value="XM_030907436.1"/>
</dbReference>
<dbReference type="InParanoid" id="A0A6J2YJ49"/>
<dbReference type="Proteomes" id="UP000504635">
    <property type="component" value="Unplaced"/>
</dbReference>
<dbReference type="SUPFAM" id="SSF51182">
    <property type="entry name" value="RmlC-like cupins"/>
    <property type="match status" value="1"/>
</dbReference>
<feature type="compositionally biased region" description="Basic residues" evidence="1">
    <location>
        <begin position="208"/>
        <end position="218"/>
    </location>
</feature>
<feature type="compositionally biased region" description="Basic and acidic residues" evidence="1">
    <location>
        <begin position="1103"/>
        <end position="1120"/>
    </location>
</feature>
<feature type="region of interest" description="Disordered" evidence="1">
    <location>
        <begin position="846"/>
        <end position="874"/>
    </location>
</feature>
<reference evidence="3" key="1">
    <citation type="submission" date="2025-08" db="UniProtKB">
        <authorList>
            <consortium name="RefSeq"/>
        </authorList>
    </citation>
    <scope>IDENTIFICATION</scope>
    <source>
        <tissue evidence="3">Gonads</tissue>
    </source>
</reference>
<feature type="compositionally biased region" description="Basic and acidic residues" evidence="1">
    <location>
        <begin position="285"/>
        <end position="325"/>
    </location>
</feature>
<evidence type="ECO:0000256" key="1">
    <source>
        <dbReference type="SAM" id="MobiDB-lite"/>
    </source>
</evidence>
<feature type="compositionally biased region" description="Polar residues" evidence="1">
    <location>
        <begin position="256"/>
        <end position="266"/>
    </location>
</feature>
<feature type="region of interest" description="Disordered" evidence="1">
    <location>
        <begin position="1023"/>
        <end position="1075"/>
    </location>
</feature>
<feature type="compositionally biased region" description="Basic residues" evidence="1">
    <location>
        <begin position="1042"/>
        <end position="1052"/>
    </location>
</feature>
<gene>
    <name evidence="3" type="primary">LOC115887906</name>
</gene>
<feature type="region of interest" description="Disordered" evidence="1">
    <location>
        <begin position="1089"/>
        <end position="1236"/>
    </location>
</feature>
<feature type="region of interest" description="Disordered" evidence="1">
    <location>
        <begin position="784"/>
        <end position="815"/>
    </location>
</feature>
<feature type="region of interest" description="Disordered" evidence="1">
    <location>
        <begin position="104"/>
        <end position="325"/>
    </location>
</feature>
<feature type="compositionally biased region" description="Basic residues" evidence="1">
    <location>
        <begin position="411"/>
        <end position="423"/>
    </location>
</feature>
<keyword evidence="2" id="KW-1185">Reference proteome</keyword>
<feature type="compositionally biased region" description="Polar residues" evidence="1">
    <location>
        <begin position="1208"/>
        <end position="1218"/>
    </location>
</feature>
<evidence type="ECO:0000313" key="3">
    <source>
        <dbReference type="RefSeq" id="XP_030763296.1"/>
    </source>
</evidence>
<feature type="compositionally biased region" description="Basic and acidic residues" evidence="1">
    <location>
        <begin position="1032"/>
        <end position="1041"/>
    </location>
</feature>
<dbReference type="InterPro" id="IPR011051">
    <property type="entry name" value="RmlC_Cupin_sf"/>
</dbReference>
<feature type="compositionally biased region" description="Basic and acidic residues" evidence="1">
    <location>
        <begin position="104"/>
        <end position="132"/>
    </location>
</feature>
<dbReference type="OrthoDB" id="6784735at2759"/>
<feature type="region of interest" description="Disordered" evidence="1">
    <location>
        <begin position="405"/>
        <end position="483"/>
    </location>
</feature>
<proteinExistence type="predicted"/>
<dbReference type="SMART" id="SM00384">
    <property type="entry name" value="AT_hook"/>
    <property type="match status" value="4"/>
</dbReference>
<organism evidence="2 3">
    <name type="scientific">Sitophilus oryzae</name>
    <name type="common">Rice weevil</name>
    <name type="synonym">Curculio oryzae</name>
    <dbReference type="NCBI Taxonomy" id="7048"/>
    <lineage>
        <taxon>Eukaryota</taxon>
        <taxon>Metazoa</taxon>
        <taxon>Ecdysozoa</taxon>
        <taxon>Arthropoda</taxon>
        <taxon>Hexapoda</taxon>
        <taxon>Insecta</taxon>
        <taxon>Pterygota</taxon>
        <taxon>Neoptera</taxon>
        <taxon>Endopterygota</taxon>
        <taxon>Coleoptera</taxon>
        <taxon>Polyphaga</taxon>
        <taxon>Cucujiformia</taxon>
        <taxon>Curculionidae</taxon>
        <taxon>Dryophthorinae</taxon>
        <taxon>Sitophilus</taxon>
    </lineage>
</organism>
<dbReference type="GeneID" id="115887906"/>
<accession>A0A6J2YJ49</accession>
<dbReference type="Gene3D" id="2.60.120.10">
    <property type="entry name" value="Jelly Rolls"/>
    <property type="match status" value="1"/>
</dbReference>